<accession>A0ABY5VIK1</accession>
<comment type="similarity">
    <text evidence="1 5">Belongs to the peptidase S41A family.</text>
</comment>
<reference evidence="8" key="1">
    <citation type="journal article" date="2022" name="Cell">
        <title>Design, construction, and in vivo augmentation of a complex gut microbiome.</title>
        <authorList>
            <person name="Cheng A.G."/>
            <person name="Ho P.Y."/>
            <person name="Aranda-Diaz A."/>
            <person name="Jain S."/>
            <person name="Yu F.B."/>
            <person name="Meng X."/>
            <person name="Wang M."/>
            <person name="Iakiviak M."/>
            <person name="Nagashima K."/>
            <person name="Zhao A."/>
            <person name="Murugkar P."/>
            <person name="Patil A."/>
            <person name="Atabakhsh K."/>
            <person name="Weakley A."/>
            <person name="Yan J."/>
            <person name="Brumbaugh A.R."/>
            <person name="Higginbottom S."/>
            <person name="Dimas A."/>
            <person name="Shiver A.L."/>
            <person name="Deutschbauer A."/>
            <person name="Neff N."/>
            <person name="Sonnenburg J.L."/>
            <person name="Huang K.C."/>
            <person name="Fischbach M.A."/>
        </authorList>
    </citation>
    <scope>NUCLEOTIDE SEQUENCE</scope>
    <source>
        <strain evidence="8">DSM 19829</strain>
    </source>
</reference>
<dbReference type="Gene3D" id="3.30.750.44">
    <property type="match status" value="1"/>
</dbReference>
<protein>
    <submittedName>
        <fullName evidence="8">S41 family peptidase</fullName>
    </submittedName>
</protein>
<dbReference type="Proteomes" id="UP001060164">
    <property type="component" value="Chromosome"/>
</dbReference>
<dbReference type="InterPro" id="IPR001478">
    <property type="entry name" value="PDZ"/>
</dbReference>
<dbReference type="EMBL" id="CP102290">
    <property type="protein sequence ID" value="UWP60227.1"/>
    <property type="molecule type" value="Genomic_DNA"/>
</dbReference>
<evidence type="ECO:0000256" key="6">
    <source>
        <dbReference type="SAM" id="Phobius"/>
    </source>
</evidence>
<evidence type="ECO:0000259" key="7">
    <source>
        <dbReference type="PROSITE" id="PS50106"/>
    </source>
</evidence>
<dbReference type="Gene3D" id="2.30.42.10">
    <property type="match status" value="1"/>
</dbReference>
<feature type="domain" description="PDZ" evidence="7">
    <location>
        <begin position="96"/>
        <end position="168"/>
    </location>
</feature>
<dbReference type="PANTHER" id="PTHR32060:SF30">
    <property type="entry name" value="CARBOXY-TERMINAL PROCESSING PROTEASE CTPA"/>
    <property type="match status" value="1"/>
</dbReference>
<dbReference type="SMART" id="SM00245">
    <property type="entry name" value="TSPc"/>
    <property type="match status" value="1"/>
</dbReference>
<gene>
    <name evidence="8" type="ORF">NQ502_04015</name>
</gene>
<dbReference type="SUPFAM" id="SSF50156">
    <property type="entry name" value="PDZ domain-like"/>
    <property type="match status" value="1"/>
</dbReference>
<evidence type="ECO:0000313" key="9">
    <source>
        <dbReference type="Proteomes" id="UP001060164"/>
    </source>
</evidence>
<dbReference type="PANTHER" id="PTHR32060">
    <property type="entry name" value="TAIL-SPECIFIC PROTEASE"/>
    <property type="match status" value="1"/>
</dbReference>
<keyword evidence="2 5" id="KW-0645">Protease</keyword>
<keyword evidence="6" id="KW-0472">Membrane</keyword>
<dbReference type="Pfam" id="PF03572">
    <property type="entry name" value="Peptidase_S41"/>
    <property type="match status" value="1"/>
</dbReference>
<dbReference type="InterPro" id="IPR005151">
    <property type="entry name" value="Tail-specific_protease"/>
</dbReference>
<dbReference type="SMART" id="SM00228">
    <property type="entry name" value="PDZ"/>
    <property type="match status" value="1"/>
</dbReference>
<evidence type="ECO:0000256" key="3">
    <source>
        <dbReference type="ARBA" id="ARBA00022801"/>
    </source>
</evidence>
<evidence type="ECO:0000256" key="5">
    <source>
        <dbReference type="RuleBase" id="RU004404"/>
    </source>
</evidence>
<dbReference type="InterPro" id="IPR004447">
    <property type="entry name" value="Peptidase_S41A"/>
</dbReference>
<evidence type="ECO:0000256" key="2">
    <source>
        <dbReference type="ARBA" id="ARBA00022670"/>
    </source>
</evidence>
<dbReference type="Gene3D" id="3.90.226.10">
    <property type="entry name" value="2-enoyl-CoA Hydratase, Chain A, domain 1"/>
    <property type="match status" value="1"/>
</dbReference>
<feature type="transmembrane region" description="Helical" evidence="6">
    <location>
        <begin position="12"/>
        <end position="29"/>
    </location>
</feature>
<organism evidence="8 9">
    <name type="scientific">Ruminococcus gauvreauii</name>
    <dbReference type="NCBI Taxonomy" id="438033"/>
    <lineage>
        <taxon>Bacteria</taxon>
        <taxon>Bacillati</taxon>
        <taxon>Bacillota</taxon>
        <taxon>Clostridia</taxon>
        <taxon>Eubacteriales</taxon>
        <taxon>Oscillospiraceae</taxon>
        <taxon>Ruminococcus</taxon>
    </lineage>
</organism>
<dbReference type="RefSeq" id="WP_044983248.1">
    <property type="nucleotide sequence ID" value="NZ_CABLBR010000013.1"/>
</dbReference>
<keyword evidence="9" id="KW-1185">Reference proteome</keyword>
<evidence type="ECO:0000313" key="8">
    <source>
        <dbReference type="EMBL" id="UWP60227.1"/>
    </source>
</evidence>
<proteinExistence type="inferred from homology"/>
<sequence length="391" mass="43192">MSNNRKNSLECFILGVMVAILVFLMYHFVDTTFLQGRGDTSPESRTARAKVEEIDNLIEQEYLFDTDGDDLSQGMYAGLVDGLGDKYSRYYTKEEYEAVQQSNEGHYEGIGVVMMQDKDSGMVQVAHCYEGSPAAEAGVREGDIIYKIGDTLVADKDLSEVSDAIRDSESDAIHLTVYRQTEKRYIEVDLKKAEVEIPAVSSEMLQDDVGYIVIYQFTAVVPEQFQKACQQLTEQGMGRLIVDLRDNPGGLLTSVCDTLNSFMPEGLLVYTEDKNGNRTEHFSEGKTPLDMPLVVLVNQNSASSAEIFAGAVKDYGVGTLVGTTTYGKGIVQKTFGLNDGSVVKLTVSSYYTPNGINIHGTGIEPDVEIEQPEDAPEDLQLERALELIRKE</sequence>
<keyword evidence="6" id="KW-0812">Transmembrane</keyword>
<dbReference type="Pfam" id="PF17820">
    <property type="entry name" value="PDZ_6"/>
    <property type="match status" value="1"/>
</dbReference>
<keyword evidence="6" id="KW-1133">Transmembrane helix</keyword>
<keyword evidence="4 5" id="KW-0720">Serine protease</keyword>
<dbReference type="InterPro" id="IPR036034">
    <property type="entry name" value="PDZ_sf"/>
</dbReference>
<keyword evidence="3 5" id="KW-0378">Hydrolase</keyword>
<dbReference type="InterPro" id="IPR041489">
    <property type="entry name" value="PDZ_6"/>
</dbReference>
<dbReference type="CDD" id="cd07560">
    <property type="entry name" value="Peptidase_S41_CPP"/>
    <property type="match status" value="1"/>
</dbReference>
<dbReference type="SUPFAM" id="SSF52096">
    <property type="entry name" value="ClpP/crotonase"/>
    <property type="match status" value="1"/>
</dbReference>
<name>A0ABY5VIK1_9FIRM</name>
<dbReference type="NCBIfam" id="TIGR00225">
    <property type="entry name" value="prc"/>
    <property type="match status" value="1"/>
</dbReference>
<dbReference type="PROSITE" id="PS50106">
    <property type="entry name" value="PDZ"/>
    <property type="match status" value="1"/>
</dbReference>
<evidence type="ECO:0000256" key="1">
    <source>
        <dbReference type="ARBA" id="ARBA00009179"/>
    </source>
</evidence>
<dbReference type="InterPro" id="IPR029045">
    <property type="entry name" value="ClpP/crotonase-like_dom_sf"/>
</dbReference>
<evidence type="ECO:0000256" key="4">
    <source>
        <dbReference type="ARBA" id="ARBA00022825"/>
    </source>
</evidence>